<evidence type="ECO:0000256" key="1">
    <source>
        <dbReference type="ARBA" id="ARBA00010552"/>
    </source>
</evidence>
<dbReference type="AlphaFoldDB" id="A0A8S1IN69"/>
<feature type="signal peptide" evidence="2">
    <location>
        <begin position="1"/>
        <end position="19"/>
    </location>
</feature>
<dbReference type="PANTHER" id="PTHR11803">
    <property type="entry name" value="2-IMINOBUTANOATE/2-IMINOPROPANOATE DEAMINASE RIDA"/>
    <property type="match status" value="1"/>
</dbReference>
<dbReference type="GO" id="GO:0019239">
    <property type="term" value="F:deaminase activity"/>
    <property type="evidence" value="ECO:0007669"/>
    <property type="project" value="TreeGrafter"/>
</dbReference>
<gene>
    <name evidence="3" type="ORF">OSTQU699_LOCUS1518</name>
</gene>
<dbReference type="OrthoDB" id="309640at2759"/>
<dbReference type="InterPro" id="IPR006175">
    <property type="entry name" value="YjgF/YER057c/UK114"/>
</dbReference>
<protein>
    <submittedName>
        <fullName evidence="3">Uncharacterized protein</fullName>
    </submittedName>
</protein>
<sequence>MAHLVLLLAVAICAARATGEITPAEGAAPADIEYINPPSLLNATELGYTQVVTAANVKKTVWISGQTSQDTGGNVVGTTLEEQADTTTANVKKALEAVGATVDNIVHIQVFIANYNPDTDIPTVAKVTKAFEGSNGTFPSAELIGVQSLFSRELLIEINAVAVLP</sequence>
<name>A0A8S1IN69_9CHLO</name>
<dbReference type="Proteomes" id="UP000708148">
    <property type="component" value="Unassembled WGS sequence"/>
</dbReference>
<organism evidence="3 4">
    <name type="scientific">Ostreobium quekettii</name>
    <dbReference type="NCBI Taxonomy" id="121088"/>
    <lineage>
        <taxon>Eukaryota</taxon>
        <taxon>Viridiplantae</taxon>
        <taxon>Chlorophyta</taxon>
        <taxon>core chlorophytes</taxon>
        <taxon>Ulvophyceae</taxon>
        <taxon>TCBD clade</taxon>
        <taxon>Bryopsidales</taxon>
        <taxon>Ostreobineae</taxon>
        <taxon>Ostreobiaceae</taxon>
        <taxon>Ostreobium</taxon>
    </lineage>
</organism>
<dbReference type="SUPFAM" id="SSF55298">
    <property type="entry name" value="YjgF-like"/>
    <property type="match status" value="1"/>
</dbReference>
<keyword evidence="4" id="KW-1185">Reference proteome</keyword>
<dbReference type="PANTHER" id="PTHR11803:SF58">
    <property type="entry name" value="PROTEIN HMF1-RELATED"/>
    <property type="match status" value="1"/>
</dbReference>
<evidence type="ECO:0000313" key="4">
    <source>
        <dbReference type="Proteomes" id="UP000708148"/>
    </source>
</evidence>
<evidence type="ECO:0000256" key="2">
    <source>
        <dbReference type="SAM" id="SignalP"/>
    </source>
</evidence>
<comment type="similarity">
    <text evidence="1">Belongs to the RutC family.</text>
</comment>
<reference evidence="3" key="1">
    <citation type="submission" date="2020-12" db="EMBL/GenBank/DDBJ databases">
        <authorList>
            <person name="Iha C."/>
        </authorList>
    </citation>
    <scope>NUCLEOTIDE SEQUENCE</scope>
</reference>
<dbReference type="EMBL" id="CAJHUC010000437">
    <property type="protein sequence ID" value="CAD7696157.1"/>
    <property type="molecule type" value="Genomic_DNA"/>
</dbReference>
<comment type="caution">
    <text evidence="3">The sequence shown here is derived from an EMBL/GenBank/DDBJ whole genome shotgun (WGS) entry which is preliminary data.</text>
</comment>
<dbReference type="Pfam" id="PF01042">
    <property type="entry name" value="Ribonuc_L-PSP"/>
    <property type="match status" value="1"/>
</dbReference>
<dbReference type="InterPro" id="IPR035959">
    <property type="entry name" value="RutC-like_sf"/>
</dbReference>
<evidence type="ECO:0000313" key="3">
    <source>
        <dbReference type="EMBL" id="CAD7696157.1"/>
    </source>
</evidence>
<feature type="chain" id="PRO_5035896729" evidence="2">
    <location>
        <begin position="20"/>
        <end position="165"/>
    </location>
</feature>
<proteinExistence type="inferred from homology"/>
<keyword evidence="2" id="KW-0732">Signal</keyword>
<dbReference type="Gene3D" id="3.30.1330.40">
    <property type="entry name" value="RutC-like"/>
    <property type="match status" value="1"/>
</dbReference>
<dbReference type="CDD" id="cd00448">
    <property type="entry name" value="YjgF_YER057c_UK114_family"/>
    <property type="match status" value="1"/>
</dbReference>
<dbReference type="GO" id="GO:0005829">
    <property type="term" value="C:cytosol"/>
    <property type="evidence" value="ECO:0007669"/>
    <property type="project" value="TreeGrafter"/>
</dbReference>
<accession>A0A8S1IN69</accession>